<accession>A0AAN7STQ8</accession>
<dbReference type="EMBL" id="JAVRRJ010000010">
    <property type="protein sequence ID" value="KAK5081176.1"/>
    <property type="molecule type" value="Genomic_DNA"/>
</dbReference>
<proteinExistence type="predicted"/>
<name>A0AAN7STQ8_9EURO</name>
<gene>
    <name evidence="2" type="ORF">LTR05_007970</name>
</gene>
<keyword evidence="3" id="KW-1185">Reference proteome</keyword>
<reference evidence="2 3" key="1">
    <citation type="submission" date="2023-08" db="EMBL/GenBank/DDBJ databases">
        <title>Black Yeasts Isolated from many extreme environments.</title>
        <authorList>
            <person name="Coleine C."/>
            <person name="Stajich J.E."/>
            <person name="Selbmann L."/>
        </authorList>
    </citation>
    <scope>NUCLEOTIDE SEQUENCE [LARGE SCALE GENOMIC DNA]</scope>
    <source>
        <strain evidence="2 3">CCFEE 5910</strain>
    </source>
</reference>
<dbReference type="PANTHER" id="PTHR36182:SF2">
    <property type="entry name" value="LYTIC POLYSACCHARIDE MONOOXYGENASE"/>
    <property type="match status" value="1"/>
</dbReference>
<evidence type="ECO:0008006" key="4">
    <source>
        <dbReference type="Google" id="ProtNLM"/>
    </source>
</evidence>
<comment type="caution">
    <text evidence="2">The sequence shown here is derived from an EMBL/GenBank/DDBJ whole genome shotgun (WGS) entry which is preliminary data.</text>
</comment>
<dbReference type="PANTHER" id="PTHR36182">
    <property type="entry name" value="PROTEIN, PUTATIVE (AFU_ORTHOLOGUE AFUA_6G10930)-RELATED"/>
    <property type="match status" value="1"/>
</dbReference>
<organism evidence="2 3">
    <name type="scientific">Lithohypha guttulata</name>
    <dbReference type="NCBI Taxonomy" id="1690604"/>
    <lineage>
        <taxon>Eukaryota</taxon>
        <taxon>Fungi</taxon>
        <taxon>Dikarya</taxon>
        <taxon>Ascomycota</taxon>
        <taxon>Pezizomycotina</taxon>
        <taxon>Eurotiomycetes</taxon>
        <taxon>Chaetothyriomycetidae</taxon>
        <taxon>Chaetothyriales</taxon>
        <taxon>Trichomeriaceae</taxon>
        <taxon>Lithohypha</taxon>
    </lineage>
</organism>
<keyword evidence="1" id="KW-0732">Signal</keyword>
<dbReference type="Gene3D" id="2.70.50.70">
    <property type="match status" value="1"/>
</dbReference>
<dbReference type="AlphaFoldDB" id="A0AAN7STQ8"/>
<feature type="chain" id="PRO_5042948148" description="Chitin-binding type-4 domain-containing protein" evidence="1">
    <location>
        <begin position="17"/>
        <end position="396"/>
    </location>
</feature>
<evidence type="ECO:0000256" key="1">
    <source>
        <dbReference type="SAM" id="SignalP"/>
    </source>
</evidence>
<protein>
    <recommendedName>
        <fullName evidence="4">Chitin-binding type-4 domain-containing protein</fullName>
    </recommendedName>
</protein>
<dbReference type="Proteomes" id="UP001309876">
    <property type="component" value="Unassembled WGS sequence"/>
</dbReference>
<evidence type="ECO:0000313" key="3">
    <source>
        <dbReference type="Proteomes" id="UP001309876"/>
    </source>
</evidence>
<feature type="signal peptide" evidence="1">
    <location>
        <begin position="1"/>
        <end position="16"/>
    </location>
</feature>
<evidence type="ECO:0000313" key="2">
    <source>
        <dbReference type="EMBL" id="KAK5081176.1"/>
    </source>
</evidence>
<sequence>MKSITAFTALVAAVNAHMFLREPLAATPAPDSSPIASSGADYPCRGVSDVSAGPPNRPVPIGGTFQLKLRGSATHGGGSCQVSLAKGWKNINKDTKFKVIHSIQGGCPASDPLNDNISTDGVKGPKNLVGVHEYGVTVPDHPDLPPGEYTMAWTWHNRIGNREMYMNCAQFTIAAGGSAAGGSAAGGNATIVESSSGATGKRASQNPLPDLFKANIGNGCSVDHGGDVEYPWPGDSLEIGPKAKLIDPAGGAACGSTIPAASSPTKTPVVCSTGYDVLNDATVGGGSGTAATSAAGAAGAGVAAGSVATSAAIGLATQAASSASAVASAIPTVANGSVPIPGKAASGAGACTAGWWSCAEDSGSFQRCVHGAWSVDTPMAAGTKCVPGVSAELAYA</sequence>